<dbReference type="GO" id="GO:0048039">
    <property type="term" value="F:ubiquinone binding"/>
    <property type="evidence" value="ECO:0007669"/>
    <property type="project" value="InterPro"/>
</dbReference>
<protein>
    <recommendedName>
        <fullName evidence="5">Coenzyme Q-binding protein COQ10 START domain-containing protein</fullName>
    </recommendedName>
</protein>
<proteinExistence type="inferred from homology"/>
<evidence type="ECO:0000313" key="6">
    <source>
        <dbReference type="EMBL" id="KAI1876641.1"/>
    </source>
</evidence>
<dbReference type="AlphaFoldDB" id="A0A9P9WRW6"/>
<dbReference type="CDD" id="cd07813">
    <property type="entry name" value="COQ10p_like"/>
    <property type="match status" value="1"/>
</dbReference>
<dbReference type="PANTHER" id="PTHR12901">
    <property type="entry name" value="SPERM PROTEIN HOMOLOG"/>
    <property type="match status" value="1"/>
</dbReference>
<dbReference type="InterPro" id="IPR023393">
    <property type="entry name" value="START-like_dom_sf"/>
</dbReference>
<gene>
    <name evidence="6" type="ORF">JX265_004167</name>
</gene>
<dbReference type="Gene3D" id="3.30.530.20">
    <property type="match status" value="1"/>
</dbReference>
<dbReference type="Pfam" id="PF03364">
    <property type="entry name" value="Polyketide_cyc"/>
    <property type="match status" value="1"/>
</dbReference>
<dbReference type="SUPFAM" id="SSF55961">
    <property type="entry name" value="Bet v1-like"/>
    <property type="match status" value="1"/>
</dbReference>
<evidence type="ECO:0000256" key="3">
    <source>
        <dbReference type="ARBA" id="ARBA00024947"/>
    </source>
</evidence>
<feature type="domain" description="Coenzyme Q-binding protein COQ10 START" evidence="5">
    <location>
        <begin position="57"/>
        <end position="233"/>
    </location>
</feature>
<evidence type="ECO:0000259" key="5">
    <source>
        <dbReference type="Pfam" id="PF03364"/>
    </source>
</evidence>
<dbReference type="InterPro" id="IPR044996">
    <property type="entry name" value="COQ10-like"/>
</dbReference>
<feature type="region of interest" description="Disordered" evidence="4">
    <location>
        <begin position="88"/>
        <end position="109"/>
    </location>
</feature>
<comment type="similarity">
    <text evidence="1">Belongs to the COQ10 family.</text>
</comment>
<dbReference type="EMBL" id="JAFIMR010000007">
    <property type="protein sequence ID" value="KAI1876641.1"/>
    <property type="molecule type" value="Genomic_DNA"/>
</dbReference>
<organism evidence="6 7">
    <name type="scientific">Neoarthrinium moseri</name>
    <dbReference type="NCBI Taxonomy" id="1658444"/>
    <lineage>
        <taxon>Eukaryota</taxon>
        <taxon>Fungi</taxon>
        <taxon>Dikarya</taxon>
        <taxon>Ascomycota</taxon>
        <taxon>Pezizomycotina</taxon>
        <taxon>Sordariomycetes</taxon>
        <taxon>Xylariomycetidae</taxon>
        <taxon>Amphisphaeriales</taxon>
        <taxon>Apiosporaceae</taxon>
        <taxon>Neoarthrinium</taxon>
    </lineage>
</organism>
<comment type="caution">
    <text evidence="6">The sequence shown here is derived from an EMBL/GenBank/DDBJ whole genome shotgun (WGS) entry which is preliminary data.</text>
</comment>
<comment type="subunit">
    <text evidence="2">Interacts with coenzyme Q.</text>
</comment>
<accession>A0A9P9WRW6</accession>
<evidence type="ECO:0000256" key="4">
    <source>
        <dbReference type="SAM" id="MobiDB-lite"/>
    </source>
</evidence>
<dbReference type="PANTHER" id="PTHR12901:SF10">
    <property type="entry name" value="COENZYME Q-BINDING PROTEIN COQ10, MITOCHONDRIAL"/>
    <property type="match status" value="1"/>
</dbReference>
<comment type="function">
    <text evidence="3">Required for the function of coenzyme Q in the respiratory chain. May serve as a chaperone or may be involved in the transport of Q6 from its site of synthesis to the catalytic sites of the respiratory complexes.</text>
</comment>
<evidence type="ECO:0000256" key="1">
    <source>
        <dbReference type="ARBA" id="ARBA00006885"/>
    </source>
</evidence>
<name>A0A9P9WRW6_9PEZI</name>
<dbReference type="GO" id="GO:0045333">
    <property type="term" value="P:cellular respiration"/>
    <property type="evidence" value="ECO:0007669"/>
    <property type="project" value="InterPro"/>
</dbReference>
<sequence length="246" mass="26848">MATRTAVRVAPRAIAPPLCAPRPSYPLPRVSKAGRTSRSFFNLPSTEPQTVRARRTLPYPSAPLYDLIADIDAYSRFLPYCTTSRVTSWTPAHRSDSPDPQQQQRRWPTAGTLSAGWSGLAETYSSRVFCIPDRGIVEAISGSAWTKISPEDLQRWGLRDSGPAAHAGEEGTFRSLVTRWTVRPVGGREGSGEGGTWSEVDLSIMFQFVNPLYGAVSSAVADKVAPIMVSAFEKEARRVLGPPKLS</sequence>
<evidence type="ECO:0000256" key="2">
    <source>
        <dbReference type="ARBA" id="ARBA00011814"/>
    </source>
</evidence>
<keyword evidence="7" id="KW-1185">Reference proteome</keyword>
<dbReference type="GO" id="GO:0005739">
    <property type="term" value="C:mitochondrion"/>
    <property type="evidence" value="ECO:0007669"/>
    <property type="project" value="TreeGrafter"/>
</dbReference>
<reference evidence="6" key="1">
    <citation type="submission" date="2021-03" db="EMBL/GenBank/DDBJ databases">
        <title>Revisited historic fungal species revealed as producer of novel bioactive compounds through whole genome sequencing and comparative genomics.</title>
        <authorList>
            <person name="Vignolle G.A."/>
            <person name="Hochenegger N."/>
            <person name="Mach R.L."/>
            <person name="Mach-Aigner A.R."/>
            <person name="Javad Rahimi M."/>
            <person name="Salim K.A."/>
            <person name="Chan C.M."/>
            <person name="Lim L.B.L."/>
            <person name="Cai F."/>
            <person name="Druzhinina I.S."/>
            <person name="U'Ren J.M."/>
            <person name="Derntl C."/>
        </authorList>
    </citation>
    <scope>NUCLEOTIDE SEQUENCE</scope>
    <source>
        <strain evidence="6">TUCIM 5799</strain>
    </source>
</reference>
<dbReference type="InterPro" id="IPR005031">
    <property type="entry name" value="COQ10_START"/>
</dbReference>
<dbReference type="Proteomes" id="UP000829685">
    <property type="component" value="Unassembled WGS sequence"/>
</dbReference>
<evidence type="ECO:0000313" key="7">
    <source>
        <dbReference type="Proteomes" id="UP000829685"/>
    </source>
</evidence>